<keyword evidence="6" id="KW-0808">Transferase</keyword>
<sequence>MNAEVTDKDVKDIIKHINVVGSANGRTGECINGSSEDFTNGFENDGADETATSNECEFPLSKKIKKQHYCYENLSKEFVLTNPTYTQQFSEIYSIRIKIMKKLLMRTVEALNGEDINIKKEEERYNILNYLKEIKVNEKCYCIGTLFKKMQLRPSILKEYLSEIDSCDNIINYSHDEDVLFLEDETARLKLEGNINSADYITGLTIIIKGIGMSNGSLYVEELIYSYTPKLDIHTCISNDNKYILFVSGLYINELNKNVNNLSLLRNFILGLHGDKTLSANLIRLVIVGNSLSNINNDEKDLNTIDIFLSSLCSAVYVDLMPGEKDPSDANLPQQPFPNFFFKKSKKYNSFQCVTNPYIFSIDNVNICCMSGESVHNIISYSQNTKINALRMIAKSRILSPTSPDTLGCYPFTKNDPFCLHDDKTYPHIFVNGNCNQLEIEYMQNGTNKLPLLVCLPSFDITPKALLINIKNMQYKILTFDTHSAP</sequence>
<dbReference type="Proteomes" id="UP000219813">
    <property type="component" value="Chromosome 8"/>
</dbReference>
<dbReference type="GeneID" id="39868464"/>
<dbReference type="InterPro" id="IPR007185">
    <property type="entry name" value="DNA_pol_a/d/e_bsu"/>
</dbReference>
<keyword evidence="8" id="KW-1185">Reference proteome</keyword>
<evidence type="ECO:0000256" key="2">
    <source>
        <dbReference type="ARBA" id="ARBA00022705"/>
    </source>
</evidence>
<comment type="similarity">
    <text evidence="1">Belongs to the DNA polymerase delta/II small subunit family.</text>
</comment>
<organism evidence="5 7">
    <name type="scientific">Plasmodium malariae</name>
    <dbReference type="NCBI Taxonomy" id="5858"/>
    <lineage>
        <taxon>Eukaryota</taxon>
        <taxon>Sar</taxon>
        <taxon>Alveolata</taxon>
        <taxon>Apicomplexa</taxon>
        <taxon>Aconoidasida</taxon>
        <taxon>Haemosporida</taxon>
        <taxon>Plasmodiidae</taxon>
        <taxon>Plasmodium</taxon>
        <taxon>Plasmodium (Plasmodium)</taxon>
    </lineage>
</organism>
<feature type="domain" description="DNA polymerase delta subunit OB-fold" evidence="4">
    <location>
        <begin position="88"/>
        <end position="222"/>
    </location>
</feature>
<keyword evidence="2" id="KW-0235">DNA replication</keyword>
<dbReference type="EC" id="2.7.7.7" evidence="6"/>
<evidence type="ECO:0000259" key="3">
    <source>
        <dbReference type="Pfam" id="PF04042"/>
    </source>
</evidence>
<evidence type="ECO:0000259" key="4">
    <source>
        <dbReference type="Pfam" id="PF18018"/>
    </source>
</evidence>
<dbReference type="InterPro" id="IPR040663">
    <property type="entry name" value="DNA_pol_D_N"/>
</dbReference>
<dbReference type="AlphaFoldDB" id="A0A1A8VYZ6"/>
<keyword evidence="6" id="KW-0548">Nucleotidyltransferase</keyword>
<dbReference type="GO" id="GO:0003887">
    <property type="term" value="F:DNA-directed DNA polymerase activity"/>
    <property type="evidence" value="ECO:0007669"/>
    <property type="project" value="UniProtKB-EC"/>
</dbReference>
<feature type="domain" description="DNA polymerase alpha/delta/epsilon subunit B" evidence="3">
    <location>
        <begin position="244"/>
        <end position="436"/>
    </location>
</feature>
<dbReference type="RefSeq" id="XP_028861324.1">
    <property type="nucleotide sequence ID" value="XM_029004657.1"/>
</dbReference>
<dbReference type="GO" id="GO:0043625">
    <property type="term" value="C:delta DNA polymerase complex"/>
    <property type="evidence" value="ECO:0007669"/>
    <property type="project" value="TreeGrafter"/>
</dbReference>
<proteinExistence type="inferred from homology"/>
<dbReference type="VEuPathDB" id="PlasmoDB:PmUG01_08048200"/>
<protein>
    <submittedName>
        <fullName evidence="6">DNA polymerase delta small subunit, putative</fullName>
        <ecNumber evidence="6">2.7.7.7</ecNumber>
    </submittedName>
    <submittedName>
        <fullName evidence="5">DNA polymerase epsilon subunit b, putative</fullName>
    </submittedName>
</protein>
<evidence type="ECO:0000256" key="1">
    <source>
        <dbReference type="ARBA" id="ARBA00006035"/>
    </source>
</evidence>
<dbReference type="EMBL" id="LT594629">
    <property type="protein sequence ID" value="SCN12353.1"/>
    <property type="molecule type" value="Genomic_DNA"/>
</dbReference>
<dbReference type="Proteomes" id="UP000078597">
    <property type="component" value="Unassembled WGS sequence"/>
</dbReference>
<evidence type="ECO:0000313" key="6">
    <source>
        <dbReference type="EMBL" id="SCN12353.1"/>
    </source>
</evidence>
<reference evidence="7" key="2">
    <citation type="submission" date="2016-05" db="EMBL/GenBank/DDBJ databases">
        <authorList>
            <person name="Naeem Raeece"/>
        </authorList>
    </citation>
    <scope>NUCLEOTIDE SEQUENCE [LARGE SCALE GENOMIC DNA]</scope>
</reference>
<dbReference type="EMBL" id="FLQW01000606">
    <property type="protein sequence ID" value="SBS84924.1"/>
    <property type="molecule type" value="Genomic_DNA"/>
</dbReference>
<evidence type="ECO:0000313" key="8">
    <source>
        <dbReference type="Proteomes" id="UP000219813"/>
    </source>
</evidence>
<accession>A0A1A8VYZ6</accession>
<dbReference type="GO" id="GO:0003677">
    <property type="term" value="F:DNA binding"/>
    <property type="evidence" value="ECO:0007669"/>
    <property type="project" value="InterPro"/>
</dbReference>
<reference evidence="6 8" key="3">
    <citation type="submission" date="2016-06" db="EMBL/GenBank/DDBJ databases">
        <authorList>
            <consortium name="Pathogen Informatics"/>
        </authorList>
    </citation>
    <scope>NUCLEOTIDE SEQUENCE [LARGE SCALE GENOMIC DNA]</scope>
</reference>
<evidence type="ECO:0000313" key="5">
    <source>
        <dbReference type="EMBL" id="SBS84924.1"/>
    </source>
</evidence>
<gene>
    <name evidence="6" type="primary">PmUG01_08048200</name>
    <name evidence="5" type="ORF">PMALA_011110</name>
    <name evidence="6" type="ORF">PMUG01_08048200</name>
</gene>
<dbReference type="Pfam" id="PF18018">
    <property type="entry name" value="DNA_pol_D_N"/>
    <property type="match status" value="1"/>
</dbReference>
<dbReference type="OrthoDB" id="3763at2759"/>
<reference evidence="5" key="1">
    <citation type="submission" date="2016-05" db="EMBL/GenBank/DDBJ databases">
        <authorList>
            <person name="Lavstsen T."/>
            <person name="Jespersen J.S."/>
        </authorList>
    </citation>
    <scope>NUCLEOTIDE SEQUENCE [LARGE SCALE GENOMIC DNA]</scope>
</reference>
<dbReference type="InterPro" id="IPR024826">
    <property type="entry name" value="DNA_pol_delta/II_ssu"/>
</dbReference>
<dbReference type="KEGG" id="pmal:PMUG01_08048200"/>
<dbReference type="Gene3D" id="2.40.50.430">
    <property type="match status" value="1"/>
</dbReference>
<dbReference type="PANTHER" id="PTHR10416:SF0">
    <property type="entry name" value="DNA POLYMERASE DELTA SUBUNIT 2"/>
    <property type="match status" value="1"/>
</dbReference>
<dbReference type="GO" id="GO:0006271">
    <property type="term" value="P:DNA strand elongation involved in DNA replication"/>
    <property type="evidence" value="ECO:0007669"/>
    <property type="project" value="TreeGrafter"/>
</dbReference>
<evidence type="ECO:0000313" key="7">
    <source>
        <dbReference type="Proteomes" id="UP000078597"/>
    </source>
</evidence>
<dbReference type="PANTHER" id="PTHR10416">
    <property type="entry name" value="DNA POLYMERASE DELTA SUBUNIT 2"/>
    <property type="match status" value="1"/>
</dbReference>
<dbReference type="Gene3D" id="3.60.21.50">
    <property type="match status" value="1"/>
</dbReference>
<dbReference type="OMA" id="HCILIGT"/>
<dbReference type="Pfam" id="PF04042">
    <property type="entry name" value="DNA_pol_E_B"/>
    <property type="match status" value="1"/>
</dbReference>
<name>A0A1A8VYZ6_PLAMA</name>